<evidence type="ECO:0000256" key="6">
    <source>
        <dbReference type="ARBA" id="ARBA00023049"/>
    </source>
</evidence>
<evidence type="ECO:0000256" key="3">
    <source>
        <dbReference type="ARBA" id="ARBA00022723"/>
    </source>
</evidence>
<dbReference type="Pfam" id="PF01431">
    <property type="entry name" value="Peptidase_M13"/>
    <property type="match status" value="1"/>
</dbReference>
<protein>
    <submittedName>
        <fullName evidence="9">Uncharacterized protein</fullName>
    </submittedName>
</protein>
<dbReference type="InterPro" id="IPR024079">
    <property type="entry name" value="MetalloPept_cat_dom_sf"/>
</dbReference>
<gene>
    <name evidence="9" type="ORF">ZHD862_LOCUS12008</name>
</gene>
<dbReference type="Proteomes" id="UP000663864">
    <property type="component" value="Unassembled WGS sequence"/>
</dbReference>
<sequence>MEKSLEQLKHIERISRQTRHHRTHLNQICDQNLRTKLHDLDNEREQIITRSISRREFEEKRKQLLGITIKQIARERQQEPLRINTTQIEQETIEKLSEDNESRPSSSIKLPSAGTSCRLFSHNCQLYPCQPIYEYTSFVKKENDQTLRKRNSSIGNSIKSSHKPHIKELLTTIQERQHQQNRRQLALTMQNQYHLAHRHESMQRTMTVLDEQSRLLHERLTEKKTFGYNRERQHQLSQAIQIENDLCVTSPCIKAANYLLESIDESVEPCENFFQFACGTWLKNNRIPDDTGAQDTFNVLRTQLDNHVVDILTSPLTNDTIQIKSIANARQLYDSCIDELAIESAGVDTVLSVIDGELGGWPILNGLSWNETQFNLSRLIFKLREYNNNIIYNCGTATDDKNSSAYYIRIAQSDLGLEQRQYYLNETKLTLAYKQFMYDLAMSLTNDTTMVDKDARDIYEFEKKIAFFHWTTAEQRARQNDIIRTTIGNLSRIFNTSFDFTNYLRQIYSLANVTLFDNDNVSVSELEFLRNASLIIDQHSPRVLQNYFIWRFMMNRAANMPKRYRVIREQFDRVYRGTNAERPRSISCGAYVNNNMGFAVSKLYIKKYFDENAKNQSLEMIHNIRSAFIEMLEESTWMDDVSKSKAKEKALAIDEKIGYPEYLSSDNITELEQDYAEYNFNESYIHNIFKMLKIKSKENFKILRETVDRKAWGASPPTVVNAFYTPSKNQIAFPAGIFQMPFFNKDTPKYLNYGGIGAVIGHEITHGFDDNGRQYDKDGNRILWWTSETIDRFNKRKTCIVDQYSQYILEQINISINGNQTQGENIADNGGIKEAFYAYRKWVQKNGNFDKKLPGLIKYSSEQMFFINYAQVWCSKMTDSYAMNRVLTGVHSPGQFRVLGPTSNFDEFDRVFGCKPGQGNSRVNKCIVW</sequence>
<dbReference type="AlphaFoldDB" id="A0A814FZP3"/>
<proteinExistence type="predicted"/>
<dbReference type="CDD" id="cd08662">
    <property type="entry name" value="M13"/>
    <property type="match status" value="1"/>
</dbReference>
<dbReference type="InterPro" id="IPR008753">
    <property type="entry name" value="Peptidase_M13_N"/>
</dbReference>
<feature type="domain" description="Peptidase M13 N-terminal" evidence="8">
    <location>
        <begin position="269"/>
        <end position="660"/>
    </location>
</feature>
<keyword evidence="5" id="KW-0862">Zinc</keyword>
<dbReference type="SUPFAM" id="SSF55486">
    <property type="entry name" value="Metalloproteases ('zincins'), catalytic domain"/>
    <property type="match status" value="1"/>
</dbReference>
<dbReference type="Gene3D" id="1.10.1380.10">
    <property type="entry name" value="Neutral endopeptidase , domain2"/>
    <property type="match status" value="1"/>
</dbReference>
<keyword evidence="3" id="KW-0479">Metal-binding</keyword>
<dbReference type="Gene3D" id="3.40.390.10">
    <property type="entry name" value="Collagenase (Catalytic Domain)"/>
    <property type="match status" value="1"/>
</dbReference>
<dbReference type="InterPro" id="IPR000718">
    <property type="entry name" value="Peptidase_M13"/>
</dbReference>
<evidence type="ECO:0000313" key="9">
    <source>
        <dbReference type="EMBL" id="CAF0990709.1"/>
    </source>
</evidence>
<evidence type="ECO:0000256" key="2">
    <source>
        <dbReference type="ARBA" id="ARBA00022670"/>
    </source>
</evidence>
<evidence type="ECO:0000256" key="1">
    <source>
        <dbReference type="ARBA" id="ARBA00001947"/>
    </source>
</evidence>
<evidence type="ECO:0000259" key="8">
    <source>
        <dbReference type="Pfam" id="PF05649"/>
    </source>
</evidence>
<dbReference type="PANTHER" id="PTHR11733:SF237">
    <property type="entry name" value="NEPRILYSIN-LIKE 4"/>
    <property type="match status" value="1"/>
</dbReference>
<feature type="domain" description="Peptidase M13 C-terminal" evidence="7">
    <location>
        <begin position="721"/>
        <end position="921"/>
    </location>
</feature>
<accession>A0A814FZP3</accession>
<dbReference type="GO" id="GO:0005886">
    <property type="term" value="C:plasma membrane"/>
    <property type="evidence" value="ECO:0007669"/>
    <property type="project" value="TreeGrafter"/>
</dbReference>
<dbReference type="InterPro" id="IPR042089">
    <property type="entry name" value="Peptidase_M13_dom_2"/>
</dbReference>
<keyword evidence="2" id="KW-0645">Protease</keyword>
<evidence type="ECO:0000259" key="7">
    <source>
        <dbReference type="Pfam" id="PF01431"/>
    </source>
</evidence>
<dbReference type="PRINTS" id="PR00786">
    <property type="entry name" value="NEPRILYSIN"/>
</dbReference>
<name>A0A814FZP3_9BILA</name>
<comment type="cofactor">
    <cofactor evidence="1">
        <name>Zn(2+)</name>
        <dbReference type="ChEBI" id="CHEBI:29105"/>
    </cofactor>
</comment>
<evidence type="ECO:0000256" key="5">
    <source>
        <dbReference type="ARBA" id="ARBA00022833"/>
    </source>
</evidence>
<comment type="caution">
    <text evidence="9">The sequence shown here is derived from an EMBL/GenBank/DDBJ whole genome shotgun (WGS) entry which is preliminary data.</text>
</comment>
<dbReference type="InterPro" id="IPR018497">
    <property type="entry name" value="Peptidase_M13_C"/>
</dbReference>
<keyword evidence="4" id="KW-0378">Hydrolase</keyword>
<dbReference type="PROSITE" id="PS51885">
    <property type="entry name" value="NEPRILYSIN"/>
    <property type="match status" value="1"/>
</dbReference>
<dbReference type="GO" id="GO:0046872">
    <property type="term" value="F:metal ion binding"/>
    <property type="evidence" value="ECO:0007669"/>
    <property type="project" value="UniProtKB-KW"/>
</dbReference>
<dbReference type="Pfam" id="PF05649">
    <property type="entry name" value="Peptidase_M13_N"/>
    <property type="match status" value="1"/>
</dbReference>
<dbReference type="GO" id="GO:0004222">
    <property type="term" value="F:metalloendopeptidase activity"/>
    <property type="evidence" value="ECO:0007669"/>
    <property type="project" value="InterPro"/>
</dbReference>
<evidence type="ECO:0000256" key="4">
    <source>
        <dbReference type="ARBA" id="ARBA00022801"/>
    </source>
</evidence>
<dbReference type="GO" id="GO:0016485">
    <property type="term" value="P:protein processing"/>
    <property type="evidence" value="ECO:0007669"/>
    <property type="project" value="TreeGrafter"/>
</dbReference>
<dbReference type="EMBL" id="CAJNOT010000464">
    <property type="protein sequence ID" value="CAF0990709.1"/>
    <property type="molecule type" value="Genomic_DNA"/>
</dbReference>
<keyword evidence="6" id="KW-0482">Metalloprotease</keyword>
<evidence type="ECO:0000313" key="10">
    <source>
        <dbReference type="Proteomes" id="UP000663864"/>
    </source>
</evidence>
<dbReference type="PANTHER" id="PTHR11733">
    <property type="entry name" value="ZINC METALLOPROTEASE FAMILY M13 NEPRILYSIN-RELATED"/>
    <property type="match status" value="1"/>
</dbReference>
<reference evidence="9" key="1">
    <citation type="submission" date="2021-02" db="EMBL/GenBank/DDBJ databases">
        <authorList>
            <person name="Nowell W R."/>
        </authorList>
    </citation>
    <scope>NUCLEOTIDE SEQUENCE</scope>
</reference>
<organism evidence="9 10">
    <name type="scientific">Rotaria sordida</name>
    <dbReference type="NCBI Taxonomy" id="392033"/>
    <lineage>
        <taxon>Eukaryota</taxon>
        <taxon>Metazoa</taxon>
        <taxon>Spiralia</taxon>
        <taxon>Gnathifera</taxon>
        <taxon>Rotifera</taxon>
        <taxon>Eurotatoria</taxon>
        <taxon>Bdelloidea</taxon>
        <taxon>Philodinida</taxon>
        <taxon>Philodinidae</taxon>
        <taxon>Rotaria</taxon>
    </lineage>
</organism>